<dbReference type="GO" id="GO:0051747">
    <property type="term" value="F:cytosine C-5 DNA demethylase activity"/>
    <property type="evidence" value="ECO:0007669"/>
    <property type="project" value="TreeGrafter"/>
</dbReference>
<dbReference type="PANTHER" id="PTHR31573:SF1">
    <property type="entry name" value="DNA OXIDATIVE DEMETHYLASE ALKBH2"/>
    <property type="match status" value="1"/>
</dbReference>
<evidence type="ECO:0000256" key="1">
    <source>
        <dbReference type="ARBA" id="ARBA00001954"/>
    </source>
</evidence>
<dbReference type="GO" id="GO:0006307">
    <property type="term" value="P:DNA alkylation repair"/>
    <property type="evidence" value="ECO:0007669"/>
    <property type="project" value="TreeGrafter"/>
</dbReference>
<dbReference type="FunFam" id="2.60.120.590:FF:000004">
    <property type="entry name" value="DNA oxidative demethylase ALKBH2"/>
    <property type="match status" value="1"/>
</dbReference>
<proteinExistence type="predicted"/>
<dbReference type="GO" id="GO:0008198">
    <property type="term" value="F:ferrous iron binding"/>
    <property type="evidence" value="ECO:0007669"/>
    <property type="project" value="TreeGrafter"/>
</dbReference>
<feature type="domain" description="Fe2OG dioxygenase" evidence="10">
    <location>
        <begin position="97"/>
        <end position="196"/>
    </location>
</feature>
<comment type="caution">
    <text evidence="11">The sequence shown here is derived from an EMBL/GenBank/DDBJ whole genome shotgun (WGS) entry which is preliminary data.</text>
</comment>
<keyword evidence="6" id="KW-0560">Oxidoreductase</keyword>
<dbReference type="SUPFAM" id="SSF51197">
    <property type="entry name" value="Clavaminate synthase-like"/>
    <property type="match status" value="1"/>
</dbReference>
<evidence type="ECO:0000256" key="9">
    <source>
        <dbReference type="PIRSR" id="PIRSR632852-1"/>
    </source>
</evidence>
<evidence type="ECO:0000313" key="11">
    <source>
        <dbReference type="EMBL" id="RVU32166.1"/>
    </source>
</evidence>
<feature type="binding site" evidence="9">
    <location>
        <begin position="47"/>
        <end position="49"/>
    </location>
    <ligand>
        <name>substrate</name>
    </ligand>
</feature>
<reference evidence="11 12" key="1">
    <citation type="submission" date="2019-01" db="EMBL/GenBank/DDBJ databases">
        <authorList>
            <person name="Chen W.-M."/>
        </authorList>
    </citation>
    <scope>NUCLEOTIDE SEQUENCE [LARGE SCALE GENOMIC DNA]</scope>
    <source>
        <strain evidence="11 12">HPM-16</strain>
    </source>
</reference>
<dbReference type="Pfam" id="PF13532">
    <property type="entry name" value="2OG-FeII_Oxy_2"/>
    <property type="match status" value="1"/>
</dbReference>
<dbReference type="InterPro" id="IPR027450">
    <property type="entry name" value="AlkB-like"/>
</dbReference>
<dbReference type="EMBL" id="SACQ01000001">
    <property type="protein sequence ID" value="RVU32166.1"/>
    <property type="molecule type" value="Genomic_DNA"/>
</dbReference>
<organism evidence="11 12">
    <name type="scientific">Neptunomonas marina</name>
    <dbReference type="NCBI Taxonomy" id="1815562"/>
    <lineage>
        <taxon>Bacteria</taxon>
        <taxon>Pseudomonadati</taxon>
        <taxon>Pseudomonadota</taxon>
        <taxon>Gammaproteobacteria</taxon>
        <taxon>Oceanospirillales</taxon>
        <taxon>Oceanospirillaceae</taxon>
        <taxon>Neptunomonas</taxon>
    </lineage>
</organism>
<dbReference type="InterPro" id="IPR005123">
    <property type="entry name" value="Oxoglu/Fe-dep_dioxygenase_dom"/>
</dbReference>
<evidence type="ECO:0000256" key="5">
    <source>
        <dbReference type="ARBA" id="ARBA00022964"/>
    </source>
</evidence>
<feature type="binding site" evidence="9">
    <location>
        <position position="191"/>
    </location>
    <ligand>
        <name>2-oxoglutarate</name>
        <dbReference type="ChEBI" id="CHEBI:16810"/>
    </ligand>
</feature>
<dbReference type="InterPro" id="IPR037151">
    <property type="entry name" value="AlkB-like_sf"/>
</dbReference>
<dbReference type="AlphaFoldDB" id="A0A437QCC1"/>
<feature type="binding site" evidence="9">
    <location>
        <position position="106"/>
    </location>
    <ligand>
        <name>2-oxoglutarate</name>
        <dbReference type="ChEBI" id="CHEBI:16810"/>
    </ligand>
</feature>
<evidence type="ECO:0000256" key="7">
    <source>
        <dbReference type="ARBA" id="ARBA00023004"/>
    </source>
</evidence>
<comment type="cofactor">
    <cofactor evidence="1">
        <name>Fe(2+)</name>
        <dbReference type="ChEBI" id="CHEBI:29033"/>
    </cofactor>
</comment>
<feature type="binding site" evidence="9">
    <location>
        <begin position="67"/>
        <end position="69"/>
    </location>
    <ligand>
        <name>substrate</name>
    </ligand>
</feature>
<dbReference type="Proteomes" id="UP000282818">
    <property type="component" value="Unassembled WGS sequence"/>
</dbReference>
<evidence type="ECO:0000256" key="8">
    <source>
        <dbReference type="ARBA" id="ARBA00023204"/>
    </source>
</evidence>
<gene>
    <name evidence="11" type="ORF">EOE65_00490</name>
</gene>
<evidence type="ECO:0000256" key="6">
    <source>
        <dbReference type="ARBA" id="ARBA00023002"/>
    </source>
</evidence>
<accession>A0A437QCC1</accession>
<evidence type="ECO:0000256" key="2">
    <source>
        <dbReference type="ARBA" id="ARBA00022723"/>
    </source>
</evidence>
<feature type="binding site" evidence="9">
    <location>
        <position position="175"/>
    </location>
    <ligand>
        <name>2-oxoglutarate</name>
        <dbReference type="ChEBI" id="CHEBI:16810"/>
    </ligand>
</feature>
<feature type="binding site" evidence="9">
    <location>
        <position position="119"/>
    </location>
    <ligand>
        <name>substrate</name>
    </ligand>
</feature>
<feature type="binding site" evidence="9">
    <location>
        <position position="187"/>
    </location>
    <ligand>
        <name>2-oxoglutarate</name>
        <dbReference type="ChEBI" id="CHEBI:16810"/>
    </ligand>
</feature>
<keyword evidence="12" id="KW-1185">Reference proteome</keyword>
<dbReference type="InterPro" id="IPR032852">
    <property type="entry name" value="ALKBH2"/>
</dbReference>
<dbReference type="GO" id="GO:0035516">
    <property type="term" value="F:broad specificity oxidative DNA demethylase activity"/>
    <property type="evidence" value="ECO:0007669"/>
    <property type="project" value="TreeGrafter"/>
</dbReference>
<dbReference type="PANTHER" id="PTHR31573">
    <property type="entry name" value="ALPHA-KETOGLUTARATE-DEPENDENT DIOXYGENASE ALKB HOMOLOG 2"/>
    <property type="match status" value="1"/>
</dbReference>
<evidence type="ECO:0000256" key="3">
    <source>
        <dbReference type="ARBA" id="ARBA00022763"/>
    </source>
</evidence>
<dbReference type="RefSeq" id="WP_127692335.1">
    <property type="nucleotide sequence ID" value="NZ_SACQ01000001.1"/>
</dbReference>
<keyword evidence="5 11" id="KW-0223">Dioxygenase</keyword>
<dbReference type="PROSITE" id="PS51471">
    <property type="entry name" value="FE2OG_OXY"/>
    <property type="match status" value="1"/>
</dbReference>
<protein>
    <submittedName>
        <fullName evidence="11">Alpha-ketoglutarate-dependent dioxygenase AlkB</fullName>
    </submittedName>
</protein>
<feature type="binding site" evidence="9">
    <location>
        <position position="193"/>
    </location>
    <ligand>
        <name>2-oxoglutarate</name>
        <dbReference type="ChEBI" id="CHEBI:16810"/>
    </ligand>
</feature>
<evidence type="ECO:0000256" key="4">
    <source>
        <dbReference type="ARBA" id="ARBA00022842"/>
    </source>
</evidence>
<keyword evidence="3" id="KW-0227">DNA damage</keyword>
<dbReference type="Gene3D" id="2.60.120.590">
    <property type="entry name" value="Alpha-ketoglutarate-dependent dioxygenase AlkB-like"/>
    <property type="match status" value="1"/>
</dbReference>
<sequence>MEKPELICGPDLSLYLWRDFLNADEQQNLLHSLRHDIEWRIDKIKLFGKEHFIPRRQAFIGDHGLSYRYSKLTLTADAWPTPLDRLRNTVSRQCDTPFNCALLNHYRDGQDKMGWHSDDEPELGQNPAVASISLGEARRFVLRHKTMKSCEKVDLTLTSGSLLLMAGTTQHFWQHSVPASKRVHQERYNLTFRYIR</sequence>
<evidence type="ECO:0000259" key="10">
    <source>
        <dbReference type="PROSITE" id="PS51471"/>
    </source>
</evidence>
<keyword evidence="7" id="KW-0408">Iron</keyword>
<feature type="binding site" evidence="9">
    <location>
        <position position="116"/>
    </location>
    <ligand>
        <name>2-oxoglutarate</name>
        <dbReference type="ChEBI" id="CHEBI:16810"/>
    </ligand>
</feature>
<name>A0A437QCC1_9GAMM</name>
<keyword evidence="8" id="KW-0234">DNA repair</keyword>
<evidence type="ECO:0000313" key="12">
    <source>
        <dbReference type="Proteomes" id="UP000282818"/>
    </source>
</evidence>
<feature type="binding site" evidence="9">
    <location>
        <position position="104"/>
    </location>
    <ligand>
        <name>2-oxoglutarate</name>
        <dbReference type="ChEBI" id="CHEBI:16810"/>
    </ligand>
</feature>
<keyword evidence="4" id="KW-0460">Magnesium</keyword>
<keyword evidence="2" id="KW-0479">Metal-binding</keyword>